<feature type="chain" id="PRO_5015375496" description="Peptidyl-prolyl cis-trans isomerase" evidence="4">
    <location>
        <begin position="20"/>
        <end position="194"/>
    </location>
</feature>
<dbReference type="Pfam" id="PF00160">
    <property type="entry name" value="Pro_isomerase"/>
    <property type="match status" value="1"/>
</dbReference>
<dbReference type="EMBL" id="PVBT01000001">
    <property type="protein sequence ID" value="PRD58494.1"/>
    <property type="molecule type" value="Genomic_DNA"/>
</dbReference>
<evidence type="ECO:0000259" key="5">
    <source>
        <dbReference type="PROSITE" id="PS50072"/>
    </source>
</evidence>
<dbReference type="PANTHER" id="PTHR45625:SF4">
    <property type="entry name" value="PEPTIDYLPROLYL ISOMERASE DOMAIN AND WD REPEAT-CONTAINING PROTEIN 1"/>
    <property type="match status" value="1"/>
</dbReference>
<evidence type="ECO:0000256" key="4">
    <source>
        <dbReference type="RuleBase" id="RU363019"/>
    </source>
</evidence>
<dbReference type="CDD" id="cd00317">
    <property type="entry name" value="cyclophilin"/>
    <property type="match status" value="1"/>
</dbReference>
<comment type="catalytic activity">
    <reaction evidence="4">
        <text>[protein]-peptidylproline (omega=180) = [protein]-peptidylproline (omega=0)</text>
        <dbReference type="Rhea" id="RHEA:16237"/>
        <dbReference type="Rhea" id="RHEA-COMP:10747"/>
        <dbReference type="Rhea" id="RHEA-COMP:10748"/>
        <dbReference type="ChEBI" id="CHEBI:83833"/>
        <dbReference type="ChEBI" id="CHEBI:83834"/>
        <dbReference type="EC" id="5.2.1.8"/>
    </reaction>
</comment>
<sequence length="194" mass="20745">MSVFRTALLVAAVSSLSFAALTPSWADDQNTMTIKLKDGDVKIELRPDLAPKHVEQIKALAKEGAYNSVVFHRVIPGFMAQTGDVQYGNTEKGYNQAAAGTGGSKRPDLPAEFSKEPFVRGTVGMARSSNPNSANSQFFIMFDKGAFLNGQYTVVGKVTSGMEAVDKIKKGNEAQNGAVENPDKMIKVTVGPAK</sequence>
<dbReference type="PROSITE" id="PS00170">
    <property type="entry name" value="CSA_PPIASE_1"/>
    <property type="match status" value="1"/>
</dbReference>
<dbReference type="OrthoDB" id="9807797at2"/>
<dbReference type="EC" id="5.2.1.8" evidence="4"/>
<keyword evidence="2 4" id="KW-0697">Rotamase</keyword>
<evidence type="ECO:0000313" key="7">
    <source>
        <dbReference type="Proteomes" id="UP000238563"/>
    </source>
</evidence>
<dbReference type="PANTHER" id="PTHR45625">
    <property type="entry name" value="PEPTIDYL-PROLYL CIS-TRANS ISOMERASE-RELATED"/>
    <property type="match status" value="1"/>
</dbReference>
<organism evidence="6 7">
    <name type="scientific">Phyllobacterium myrsinacearum</name>
    <dbReference type="NCBI Taxonomy" id="28101"/>
    <lineage>
        <taxon>Bacteria</taxon>
        <taxon>Pseudomonadati</taxon>
        <taxon>Pseudomonadota</taxon>
        <taxon>Alphaproteobacteria</taxon>
        <taxon>Hyphomicrobiales</taxon>
        <taxon>Phyllobacteriaceae</taxon>
        <taxon>Phyllobacterium</taxon>
    </lineage>
</organism>
<dbReference type="SUPFAM" id="SSF50891">
    <property type="entry name" value="Cyclophilin-like"/>
    <property type="match status" value="1"/>
</dbReference>
<dbReference type="GO" id="GO:0003755">
    <property type="term" value="F:peptidyl-prolyl cis-trans isomerase activity"/>
    <property type="evidence" value="ECO:0007669"/>
    <property type="project" value="UniProtKB-UniRule"/>
</dbReference>
<dbReference type="InterPro" id="IPR002130">
    <property type="entry name" value="Cyclophilin-type_PPIase_dom"/>
</dbReference>
<comment type="function">
    <text evidence="4">PPIases accelerate the folding of proteins. It catalyzes the cis-trans isomerization of proline imidic peptide bonds in oligopeptides.</text>
</comment>
<dbReference type="InterPro" id="IPR044666">
    <property type="entry name" value="Cyclophilin_A-like"/>
</dbReference>
<keyword evidence="4" id="KW-0732">Signal</keyword>
<feature type="domain" description="PPIase cyclophilin-type" evidence="5">
    <location>
        <begin position="39"/>
        <end position="189"/>
    </location>
</feature>
<dbReference type="InterPro" id="IPR029000">
    <property type="entry name" value="Cyclophilin-like_dom_sf"/>
</dbReference>
<comment type="caution">
    <text evidence="6">The sequence shown here is derived from an EMBL/GenBank/DDBJ whole genome shotgun (WGS) entry which is preliminary data.</text>
</comment>
<feature type="signal peptide" evidence="4">
    <location>
        <begin position="1"/>
        <end position="19"/>
    </location>
</feature>
<dbReference type="InterPro" id="IPR020892">
    <property type="entry name" value="Cyclophilin-type_PPIase_CS"/>
</dbReference>
<name>A0A2S9JYS4_9HYPH</name>
<proteinExistence type="inferred from homology"/>
<dbReference type="GO" id="GO:0006457">
    <property type="term" value="P:protein folding"/>
    <property type="evidence" value="ECO:0007669"/>
    <property type="project" value="InterPro"/>
</dbReference>
<accession>A0A2S9JYS4</accession>
<dbReference type="AlphaFoldDB" id="A0A2S9JYS4"/>
<dbReference type="PRINTS" id="PR00153">
    <property type="entry name" value="CSAPPISMRASE"/>
</dbReference>
<evidence type="ECO:0000256" key="2">
    <source>
        <dbReference type="ARBA" id="ARBA00023110"/>
    </source>
</evidence>
<evidence type="ECO:0000256" key="3">
    <source>
        <dbReference type="ARBA" id="ARBA00023235"/>
    </source>
</evidence>
<dbReference type="RefSeq" id="WP_105732720.1">
    <property type="nucleotide sequence ID" value="NZ_PVBT01000001.1"/>
</dbReference>
<dbReference type="PROSITE" id="PS50072">
    <property type="entry name" value="CSA_PPIASE_2"/>
    <property type="match status" value="1"/>
</dbReference>
<gene>
    <name evidence="6" type="ORF">C5750_05120</name>
</gene>
<dbReference type="Proteomes" id="UP000238563">
    <property type="component" value="Unassembled WGS sequence"/>
</dbReference>
<evidence type="ECO:0000313" key="6">
    <source>
        <dbReference type="EMBL" id="PRD58494.1"/>
    </source>
</evidence>
<comment type="similarity">
    <text evidence="1 4">Belongs to the cyclophilin-type PPIase family.</text>
</comment>
<evidence type="ECO:0000256" key="1">
    <source>
        <dbReference type="ARBA" id="ARBA00007365"/>
    </source>
</evidence>
<keyword evidence="7" id="KW-1185">Reference proteome</keyword>
<keyword evidence="3 4" id="KW-0413">Isomerase</keyword>
<reference evidence="6 7" key="1">
    <citation type="submission" date="2018-02" db="EMBL/GenBank/DDBJ databases">
        <title>The draft genome of Phyllobacterium myrsinacearum DSM5892.</title>
        <authorList>
            <person name="Li L."/>
            <person name="Liu L."/>
            <person name="Zhang X."/>
            <person name="Wang T."/>
        </authorList>
    </citation>
    <scope>NUCLEOTIDE SEQUENCE [LARGE SCALE GENOMIC DNA]</scope>
    <source>
        <strain evidence="6 7">DSM 5892</strain>
    </source>
</reference>
<protein>
    <recommendedName>
        <fullName evidence="4">Peptidyl-prolyl cis-trans isomerase</fullName>
        <shortName evidence="4">PPIase</shortName>
        <ecNumber evidence="4">5.2.1.8</ecNumber>
    </recommendedName>
</protein>
<dbReference type="Gene3D" id="2.40.100.10">
    <property type="entry name" value="Cyclophilin-like"/>
    <property type="match status" value="1"/>
</dbReference>